<dbReference type="Proteomes" id="UP000800094">
    <property type="component" value="Unassembled WGS sequence"/>
</dbReference>
<gene>
    <name evidence="2" type="ORF">BU26DRAFT_525612</name>
</gene>
<organism evidence="2 3">
    <name type="scientific">Trematosphaeria pertusa</name>
    <dbReference type="NCBI Taxonomy" id="390896"/>
    <lineage>
        <taxon>Eukaryota</taxon>
        <taxon>Fungi</taxon>
        <taxon>Dikarya</taxon>
        <taxon>Ascomycota</taxon>
        <taxon>Pezizomycotina</taxon>
        <taxon>Dothideomycetes</taxon>
        <taxon>Pleosporomycetidae</taxon>
        <taxon>Pleosporales</taxon>
        <taxon>Massarineae</taxon>
        <taxon>Trematosphaeriaceae</taxon>
        <taxon>Trematosphaeria</taxon>
    </lineage>
</organism>
<dbReference type="AlphaFoldDB" id="A0A6A6HT66"/>
<reference evidence="2" key="1">
    <citation type="journal article" date="2020" name="Stud. Mycol.">
        <title>101 Dothideomycetes genomes: a test case for predicting lifestyles and emergence of pathogens.</title>
        <authorList>
            <person name="Haridas S."/>
            <person name="Albert R."/>
            <person name="Binder M."/>
            <person name="Bloem J."/>
            <person name="Labutti K."/>
            <person name="Salamov A."/>
            <person name="Andreopoulos B."/>
            <person name="Baker S."/>
            <person name="Barry K."/>
            <person name="Bills G."/>
            <person name="Bluhm B."/>
            <person name="Cannon C."/>
            <person name="Castanera R."/>
            <person name="Culley D."/>
            <person name="Daum C."/>
            <person name="Ezra D."/>
            <person name="Gonzalez J."/>
            <person name="Henrissat B."/>
            <person name="Kuo A."/>
            <person name="Liang C."/>
            <person name="Lipzen A."/>
            <person name="Lutzoni F."/>
            <person name="Magnuson J."/>
            <person name="Mondo S."/>
            <person name="Nolan M."/>
            <person name="Ohm R."/>
            <person name="Pangilinan J."/>
            <person name="Park H.-J."/>
            <person name="Ramirez L."/>
            <person name="Alfaro M."/>
            <person name="Sun H."/>
            <person name="Tritt A."/>
            <person name="Yoshinaga Y."/>
            <person name="Zwiers L.-H."/>
            <person name="Turgeon B."/>
            <person name="Goodwin S."/>
            <person name="Spatafora J."/>
            <person name="Crous P."/>
            <person name="Grigoriev I."/>
        </authorList>
    </citation>
    <scope>NUCLEOTIDE SEQUENCE</scope>
    <source>
        <strain evidence="2">CBS 122368</strain>
    </source>
</reference>
<evidence type="ECO:0000313" key="3">
    <source>
        <dbReference type="Proteomes" id="UP000800094"/>
    </source>
</evidence>
<dbReference type="GeneID" id="54583877"/>
<sequence length="163" mass="18638">MKQYSSTLRNVKSAFLVDAQIRSKVAAMKLNFKNKKHHIACPGSREKARKLMKISMPHFASPNPLHPRSEKKEKGQHDLRIPQLSRQSASSSEINLANRHVGRAEARKFVIRASATSTIKSPQDPHFSCFSSHQVRRKTFRPVFACHHTIIRPCILYDKKRDG</sequence>
<evidence type="ECO:0000313" key="2">
    <source>
        <dbReference type="EMBL" id="KAF2241089.1"/>
    </source>
</evidence>
<accession>A0A6A6HT66</accession>
<keyword evidence="3" id="KW-1185">Reference proteome</keyword>
<feature type="compositionally biased region" description="Basic and acidic residues" evidence="1">
    <location>
        <begin position="67"/>
        <end position="77"/>
    </location>
</feature>
<protein>
    <submittedName>
        <fullName evidence="2">Uncharacterized protein</fullName>
    </submittedName>
</protein>
<dbReference type="RefSeq" id="XP_033676093.1">
    <property type="nucleotide sequence ID" value="XM_033830547.1"/>
</dbReference>
<dbReference type="EMBL" id="ML987214">
    <property type="protein sequence ID" value="KAF2241089.1"/>
    <property type="molecule type" value="Genomic_DNA"/>
</dbReference>
<evidence type="ECO:0000256" key="1">
    <source>
        <dbReference type="SAM" id="MobiDB-lite"/>
    </source>
</evidence>
<feature type="region of interest" description="Disordered" evidence="1">
    <location>
        <begin position="57"/>
        <end position="77"/>
    </location>
</feature>
<proteinExistence type="predicted"/>
<name>A0A6A6HT66_9PLEO</name>